<accession>A0AA94HNF9</accession>
<dbReference type="Pfam" id="PF13508">
    <property type="entry name" value="Acetyltransf_7"/>
    <property type="match status" value="1"/>
</dbReference>
<dbReference type="GO" id="GO:0016747">
    <property type="term" value="F:acyltransferase activity, transferring groups other than amino-acyl groups"/>
    <property type="evidence" value="ECO:0007669"/>
    <property type="project" value="InterPro"/>
</dbReference>
<evidence type="ECO:0000313" key="4">
    <source>
        <dbReference type="EMBL" id="SFS15539.1"/>
    </source>
</evidence>
<sequence>MPNRARELPQGVELREPTPQDAPAWAMFLVEEQQRTYAGRLPQDFGVRGLAQANVVGLARAFGDPAGREAVRQIAWQGDRIVGIAATSAAPAAWERELGLVPPPAARELDRLYVHADMHGSGLGAALFEAVVDERPHYLWLIDGNDRAARFYERRGFRHLDEQVETGPTWGSIPMHRMLRP</sequence>
<comment type="caution">
    <text evidence="4">The sequence shown here is derived from an EMBL/GenBank/DDBJ whole genome shotgun (WGS) entry which is preliminary data.</text>
</comment>
<evidence type="ECO:0000256" key="2">
    <source>
        <dbReference type="ARBA" id="ARBA00023315"/>
    </source>
</evidence>
<keyword evidence="2" id="KW-0012">Acyltransferase</keyword>
<dbReference type="InterPro" id="IPR050832">
    <property type="entry name" value="Bact_Acetyltransf"/>
</dbReference>
<dbReference type="PROSITE" id="PS51186">
    <property type="entry name" value="GNAT"/>
    <property type="match status" value="1"/>
</dbReference>
<dbReference type="SUPFAM" id="SSF55729">
    <property type="entry name" value="Acyl-CoA N-acyltransferases (Nat)"/>
    <property type="match status" value="1"/>
</dbReference>
<dbReference type="AlphaFoldDB" id="A0AA94HNF9"/>
<proteinExistence type="predicted"/>
<keyword evidence="1" id="KW-0808">Transferase</keyword>
<name>A0AA94HNF9_9MICO</name>
<organism evidence="4 5">
    <name type="scientific">Agrococcus baldri</name>
    <dbReference type="NCBI Taxonomy" id="153730"/>
    <lineage>
        <taxon>Bacteria</taxon>
        <taxon>Bacillati</taxon>
        <taxon>Actinomycetota</taxon>
        <taxon>Actinomycetes</taxon>
        <taxon>Micrococcales</taxon>
        <taxon>Microbacteriaceae</taxon>
        <taxon>Agrococcus</taxon>
    </lineage>
</organism>
<reference evidence="4 5" key="1">
    <citation type="submission" date="2016-10" db="EMBL/GenBank/DDBJ databases">
        <authorList>
            <person name="Varghese N."/>
            <person name="Submissions S."/>
        </authorList>
    </citation>
    <scope>NUCLEOTIDE SEQUENCE [LARGE SCALE GENOMIC DNA]</scope>
    <source>
        <strain evidence="4 5">IAM 15147</strain>
    </source>
</reference>
<dbReference type="EMBL" id="FOZN01000003">
    <property type="protein sequence ID" value="SFS15539.1"/>
    <property type="molecule type" value="Genomic_DNA"/>
</dbReference>
<evidence type="ECO:0000259" key="3">
    <source>
        <dbReference type="PROSITE" id="PS51186"/>
    </source>
</evidence>
<dbReference type="InterPro" id="IPR016181">
    <property type="entry name" value="Acyl_CoA_acyltransferase"/>
</dbReference>
<gene>
    <name evidence="4" type="ORF">SAMN04487783_2064</name>
</gene>
<dbReference type="PANTHER" id="PTHR43877">
    <property type="entry name" value="AMINOALKYLPHOSPHONATE N-ACETYLTRANSFERASE-RELATED-RELATED"/>
    <property type="match status" value="1"/>
</dbReference>
<dbReference type="Gene3D" id="3.40.630.30">
    <property type="match status" value="1"/>
</dbReference>
<protein>
    <submittedName>
        <fullName evidence="4">Acetyltransferase (GNAT) family protein</fullName>
    </submittedName>
</protein>
<dbReference type="RefSeq" id="WP_092918507.1">
    <property type="nucleotide sequence ID" value="NZ_FOZN01000003.1"/>
</dbReference>
<dbReference type="Proteomes" id="UP000198506">
    <property type="component" value="Unassembled WGS sequence"/>
</dbReference>
<dbReference type="InterPro" id="IPR000182">
    <property type="entry name" value="GNAT_dom"/>
</dbReference>
<evidence type="ECO:0000313" key="5">
    <source>
        <dbReference type="Proteomes" id="UP000198506"/>
    </source>
</evidence>
<feature type="domain" description="N-acetyltransferase" evidence="3">
    <location>
        <begin position="12"/>
        <end position="180"/>
    </location>
</feature>
<keyword evidence="5" id="KW-1185">Reference proteome</keyword>
<evidence type="ECO:0000256" key="1">
    <source>
        <dbReference type="ARBA" id="ARBA00022679"/>
    </source>
</evidence>